<dbReference type="RefSeq" id="WP_078787652.1">
    <property type="nucleotide sequence ID" value="NZ_FMTO01000010.1"/>
</dbReference>
<reference evidence="5 6" key="1">
    <citation type="submission" date="2017-02" db="EMBL/GenBank/DDBJ databases">
        <authorList>
            <person name="Peterson S.W."/>
        </authorList>
    </citation>
    <scope>NUCLEOTIDE SEQUENCE [LARGE SCALE GENOMIC DNA]</scope>
    <source>
        <strain evidence="5 6">ATCC 17233</strain>
    </source>
</reference>
<dbReference type="InterPro" id="IPR028939">
    <property type="entry name" value="P5C_Rdtase_cat_N"/>
</dbReference>
<dbReference type="SUPFAM" id="SSF51735">
    <property type="entry name" value="NAD(P)-binding Rossmann-fold domains"/>
    <property type="match status" value="1"/>
</dbReference>
<accession>A0A1T4P5W4</accession>
<dbReference type="Gene3D" id="3.40.50.720">
    <property type="entry name" value="NAD(P)-binding Rossmann-like Domain"/>
    <property type="match status" value="1"/>
</dbReference>
<dbReference type="PIRSF" id="PIRSF000193">
    <property type="entry name" value="Pyrrol-5-carb_rd"/>
    <property type="match status" value="1"/>
</dbReference>
<comment type="similarity">
    <text evidence="1">Belongs to the pyrroline-5-carboxylate reductase family.</text>
</comment>
<evidence type="ECO:0000313" key="5">
    <source>
        <dbReference type="EMBL" id="SJZ86913.1"/>
    </source>
</evidence>
<dbReference type="InterPro" id="IPR008927">
    <property type="entry name" value="6-PGluconate_DH-like_C_sf"/>
</dbReference>
<dbReference type="Pfam" id="PF14748">
    <property type="entry name" value="P5CR_dimer"/>
    <property type="match status" value="1"/>
</dbReference>
<dbReference type="Gene3D" id="1.10.3730.10">
    <property type="entry name" value="ProC C-terminal domain-like"/>
    <property type="match status" value="1"/>
</dbReference>
<evidence type="ECO:0000256" key="2">
    <source>
        <dbReference type="PIRSR" id="PIRSR000193-1"/>
    </source>
</evidence>
<dbReference type="SUPFAM" id="SSF48179">
    <property type="entry name" value="6-phosphogluconate dehydrogenase C-terminal domain-like"/>
    <property type="match status" value="1"/>
</dbReference>
<evidence type="ECO:0000313" key="6">
    <source>
        <dbReference type="Proteomes" id="UP000189857"/>
    </source>
</evidence>
<name>A0A1T4P5W4_9FIRM</name>
<dbReference type="InterPro" id="IPR036291">
    <property type="entry name" value="NAD(P)-bd_dom_sf"/>
</dbReference>
<feature type="binding site" evidence="2">
    <location>
        <position position="52"/>
    </location>
    <ligand>
        <name>NADPH</name>
        <dbReference type="ChEBI" id="CHEBI:57783"/>
    </ligand>
</feature>
<protein>
    <submittedName>
        <fullName evidence="5">Pyrroline-5-carboxylate reductase</fullName>
    </submittedName>
</protein>
<dbReference type="GO" id="GO:0004735">
    <property type="term" value="F:pyrroline-5-carboxylate reductase activity"/>
    <property type="evidence" value="ECO:0007669"/>
    <property type="project" value="InterPro"/>
</dbReference>
<dbReference type="AlphaFoldDB" id="A0A1T4P5W4"/>
<dbReference type="EMBL" id="FUXA01000011">
    <property type="protein sequence ID" value="SJZ86913.1"/>
    <property type="molecule type" value="Genomic_DNA"/>
</dbReference>
<dbReference type="GO" id="GO:0055129">
    <property type="term" value="P:L-proline biosynthetic process"/>
    <property type="evidence" value="ECO:0007669"/>
    <property type="project" value="TreeGrafter"/>
</dbReference>
<dbReference type="Pfam" id="PF03807">
    <property type="entry name" value="F420_oxidored"/>
    <property type="match status" value="1"/>
</dbReference>
<dbReference type="PANTHER" id="PTHR11645:SF53">
    <property type="entry name" value="PYRROLINE-5-CARBOXYLATE REDUCTASE 3"/>
    <property type="match status" value="1"/>
</dbReference>
<keyword evidence="6" id="KW-1185">Reference proteome</keyword>
<feature type="domain" description="Pyrroline-5-carboxylate reductase dimerisation" evidence="4">
    <location>
        <begin position="156"/>
        <end position="256"/>
    </location>
</feature>
<dbReference type="InterPro" id="IPR000304">
    <property type="entry name" value="Pyrroline-COOH_reductase"/>
</dbReference>
<proteinExistence type="inferred from homology"/>
<dbReference type="OrthoDB" id="9793586at2"/>
<dbReference type="Proteomes" id="UP000189857">
    <property type="component" value="Unassembled WGS sequence"/>
</dbReference>
<evidence type="ECO:0000259" key="4">
    <source>
        <dbReference type="Pfam" id="PF14748"/>
    </source>
</evidence>
<organism evidence="5 6">
    <name type="scientific">Eubacterium ruminantium</name>
    <dbReference type="NCBI Taxonomy" id="42322"/>
    <lineage>
        <taxon>Bacteria</taxon>
        <taxon>Bacillati</taxon>
        <taxon>Bacillota</taxon>
        <taxon>Clostridia</taxon>
        <taxon>Eubacteriales</taxon>
        <taxon>Eubacteriaceae</taxon>
        <taxon>Eubacterium</taxon>
    </lineage>
</organism>
<dbReference type="InterPro" id="IPR029036">
    <property type="entry name" value="P5CR_dimer"/>
</dbReference>
<sequence>MKIGIIGYGSMGKMLLWKFSESGLYGKDSLLVANRTVDKLEEVRDIAVICRNAEAASEADIVFVCVRPSDMKAVLAEIEPSINKDALLVTLNGSITFEMIQKVINHRTAKVIPSVTAEINKSQTIVCYNDLVNQSDKDNLTSLLEIIGNVIELPENEVGMGSELVSCMPGFIASMFDVVCTAAKSHTDIPQDKIVKMVLNTMIATGNLMLEKDMSYEEVVSRVATKGGITEEGTKVIYREFPETMEELFNNTLEKRRLTAEKAKESFE</sequence>
<dbReference type="PANTHER" id="PTHR11645">
    <property type="entry name" value="PYRROLINE-5-CARBOXYLATE REDUCTASE"/>
    <property type="match status" value="1"/>
</dbReference>
<feature type="binding site" evidence="2">
    <location>
        <begin position="6"/>
        <end position="11"/>
    </location>
    <ligand>
        <name>NADP(+)</name>
        <dbReference type="ChEBI" id="CHEBI:58349"/>
    </ligand>
</feature>
<evidence type="ECO:0000259" key="3">
    <source>
        <dbReference type="Pfam" id="PF03807"/>
    </source>
</evidence>
<keyword evidence="2" id="KW-0521">NADP</keyword>
<feature type="domain" description="Pyrroline-5-carboxylate reductase catalytic N-terminal" evidence="3">
    <location>
        <begin position="2"/>
        <end position="90"/>
    </location>
</feature>
<gene>
    <name evidence="5" type="ORF">SAMN02745110_01827</name>
</gene>
<evidence type="ECO:0000256" key="1">
    <source>
        <dbReference type="ARBA" id="ARBA00005525"/>
    </source>
</evidence>